<keyword evidence="2" id="KW-0812">Transmembrane</keyword>
<name>A0A2M8PEE6_9CHLR</name>
<proteinExistence type="predicted"/>
<evidence type="ECO:0000256" key="2">
    <source>
        <dbReference type="SAM" id="Phobius"/>
    </source>
</evidence>
<dbReference type="Proteomes" id="UP000229681">
    <property type="component" value="Unassembled WGS sequence"/>
</dbReference>
<accession>A0A2M8PEE6</accession>
<protein>
    <submittedName>
        <fullName evidence="3">Uncharacterized protein</fullName>
    </submittedName>
</protein>
<comment type="caution">
    <text evidence="3">The sequence shown here is derived from an EMBL/GenBank/DDBJ whole genome shotgun (WGS) entry which is preliminary data.</text>
</comment>
<gene>
    <name evidence="3" type="ORF">CUN49_08095</name>
</gene>
<feature type="compositionally biased region" description="Low complexity" evidence="1">
    <location>
        <begin position="157"/>
        <end position="166"/>
    </location>
</feature>
<feature type="compositionally biased region" description="Pro residues" evidence="1">
    <location>
        <begin position="168"/>
        <end position="180"/>
    </location>
</feature>
<evidence type="ECO:0000313" key="3">
    <source>
        <dbReference type="EMBL" id="PJF35927.1"/>
    </source>
</evidence>
<keyword evidence="2" id="KW-1133">Transmembrane helix</keyword>
<evidence type="ECO:0000313" key="4">
    <source>
        <dbReference type="Proteomes" id="UP000229681"/>
    </source>
</evidence>
<sequence length="190" mass="20659">MYRERGGSAWQAALMAALIVFGGYFLWRGALNFFSTAGNITAPATATAAATVTLRPTRTFEVPPMNLIFGAQPTARPCLEFYVTAVRARVRECPSERCETLAMPYQGNRICVYGRAAEAPEWYEVNLYPNDPIPRSAYMHQSVIAAVNPTPRPTATPRPSATFTPSHTPTPLPSVTPRPATPTLSPMQGA</sequence>
<keyword evidence="2" id="KW-0472">Membrane</keyword>
<evidence type="ECO:0000256" key="1">
    <source>
        <dbReference type="SAM" id="MobiDB-lite"/>
    </source>
</evidence>
<dbReference type="AlphaFoldDB" id="A0A2M8PEE6"/>
<organism evidence="3 4">
    <name type="scientific">Candidatus Thermofonsia Clade 1 bacterium</name>
    <dbReference type="NCBI Taxonomy" id="2364210"/>
    <lineage>
        <taxon>Bacteria</taxon>
        <taxon>Bacillati</taxon>
        <taxon>Chloroflexota</taxon>
        <taxon>Candidatus Thermofontia</taxon>
        <taxon>Candidatus Thermofonsia Clade 1</taxon>
    </lineage>
</organism>
<feature type="transmembrane region" description="Helical" evidence="2">
    <location>
        <begin position="7"/>
        <end position="27"/>
    </location>
</feature>
<feature type="region of interest" description="Disordered" evidence="1">
    <location>
        <begin position="148"/>
        <end position="190"/>
    </location>
</feature>
<dbReference type="EMBL" id="PGTM01000096">
    <property type="protein sequence ID" value="PJF35927.1"/>
    <property type="molecule type" value="Genomic_DNA"/>
</dbReference>
<reference evidence="3 4" key="1">
    <citation type="submission" date="2017-11" db="EMBL/GenBank/DDBJ databases">
        <title>Evolution of Phototrophy in the Chloroflexi Phylum Driven by Horizontal Gene Transfer.</title>
        <authorList>
            <person name="Ward L.M."/>
            <person name="Hemp J."/>
            <person name="Shih P.M."/>
            <person name="Mcglynn S.E."/>
            <person name="Fischer W."/>
        </authorList>
    </citation>
    <scope>NUCLEOTIDE SEQUENCE [LARGE SCALE GENOMIC DNA]</scope>
    <source>
        <strain evidence="3">JP3_13</strain>
    </source>
</reference>